<dbReference type="AlphaFoldDB" id="A0A9P6HN20"/>
<sequence length="413" mass="43916">MTSGHKRPLSPVAMHDSSRPHKALRPHDLASQRVALSEHPQRETAPQSTQAGDRVPAPVFTFGDARATTPFTFTPKNSFNGVTTPASTVPGEPALDANVSPLSGDDPSPSPIGANAHSSNTTTPDKEPIAVSGPFATSEFANPTALISCSNDRHHQYLKEPIRENASADDPMGLAMYLESPSSSMPAHEPAISGEISDEEQSVLSYADEYLMEGPAIIPGTRHSTPNGRRLPHVTISSREHSLYQGRKRGSEGVLVESPSPIDALQRLSRSDGQTPNPLAGQGVLDPDHDPSTHPIPGRPESTTPRNGLTNEGEVHSTSMGVPGVETPRNLHSYPAPRNVAPGSFLDPDEDATLQNRSLAHDGAAPTTVNPSVPPRVRFRGVFIVGNGAPIRIDEGIEVRLRDGVGGQVDFIM</sequence>
<reference evidence="2" key="2">
    <citation type="submission" date="2020-11" db="EMBL/GenBank/DDBJ databases">
        <authorList>
            <consortium name="DOE Joint Genome Institute"/>
            <person name="Kuo A."/>
            <person name="Miyauchi S."/>
            <person name="Kiss E."/>
            <person name="Drula E."/>
            <person name="Kohler A."/>
            <person name="Sanchez-Garcia M."/>
            <person name="Andreopoulos B."/>
            <person name="Barry K.W."/>
            <person name="Bonito G."/>
            <person name="Buee M."/>
            <person name="Carver A."/>
            <person name="Chen C."/>
            <person name="Cichocki N."/>
            <person name="Clum A."/>
            <person name="Culley D."/>
            <person name="Crous P.W."/>
            <person name="Fauchery L."/>
            <person name="Girlanda M."/>
            <person name="Hayes R."/>
            <person name="Keri Z."/>
            <person name="Labutti K."/>
            <person name="Lipzen A."/>
            <person name="Lombard V."/>
            <person name="Magnuson J."/>
            <person name="Maillard F."/>
            <person name="Morin E."/>
            <person name="Murat C."/>
            <person name="Nolan M."/>
            <person name="Ohm R."/>
            <person name="Pangilinan J."/>
            <person name="Pereira M."/>
            <person name="Perotto S."/>
            <person name="Peter M."/>
            <person name="Riley R."/>
            <person name="Sitrit Y."/>
            <person name="Stielow B."/>
            <person name="Szollosi G."/>
            <person name="Zifcakova L."/>
            <person name="Stursova M."/>
            <person name="Spatafora J.W."/>
            <person name="Tedersoo L."/>
            <person name="Vaario L.-M."/>
            <person name="Yamada A."/>
            <person name="Yan M."/>
            <person name="Wang P."/>
            <person name="Xu J."/>
            <person name="Bruns T."/>
            <person name="Baldrian P."/>
            <person name="Vilgalys R."/>
            <person name="Henrissat B."/>
            <person name="Grigoriev I.V."/>
            <person name="Hibbett D."/>
            <person name="Nagy L.G."/>
            <person name="Martin F.M."/>
        </authorList>
    </citation>
    <scope>NUCLEOTIDE SEQUENCE</scope>
    <source>
        <strain evidence="2">UH-Tt-Lm1</strain>
    </source>
</reference>
<name>A0A9P6HN20_9AGAM</name>
<feature type="region of interest" description="Disordered" evidence="1">
    <location>
        <begin position="75"/>
        <end position="128"/>
    </location>
</feature>
<reference evidence="2" key="1">
    <citation type="journal article" date="2020" name="Nat. Commun.">
        <title>Large-scale genome sequencing of mycorrhizal fungi provides insights into the early evolution of symbiotic traits.</title>
        <authorList>
            <person name="Miyauchi S."/>
            <person name="Kiss E."/>
            <person name="Kuo A."/>
            <person name="Drula E."/>
            <person name="Kohler A."/>
            <person name="Sanchez-Garcia M."/>
            <person name="Morin E."/>
            <person name="Andreopoulos B."/>
            <person name="Barry K.W."/>
            <person name="Bonito G."/>
            <person name="Buee M."/>
            <person name="Carver A."/>
            <person name="Chen C."/>
            <person name="Cichocki N."/>
            <person name="Clum A."/>
            <person name="Culley D."/>
            <person name="Crous P.W."/>
            <person name="Fauchery L."/>
            <person name="Girlanda M."/>
            <person name="Hayes R.D."/>
            <person name="Keri Z."/>
            <person name="LaButti K."/>
            <person name="Lipzen A."/>
            <person name="Lombard V."/>
            <person name="Magnuson J."/>
            <person name="Maillard F."/>
            <person name="Murat C."/>
            <person name="Nolan M."/>
            <person name="Ohm R.A."/>
            <person name="Pangilinan J."/>
            <person name="Pereira M.F."/>
            <person name="Perotto S."/>
            <person name="Peter M."/>
            <person name="Pfister S."/>
            <person name="Riley R."/>
            <person name="Sitrit Y."/>
            <person name="Stielow J.B."/>
            <person name="Szollosi G."/>
            <person name="Zifcakova L."/>
            <person name="Stursova M."/>
            <person name="Spatafora J.W."/>
            <person name="Tedersoo L."/>
            <person name="Vaario L.M."/>
            <person name="Yamada A."/>
            <person name="Yan M."/>
            <person name="Wang P."/>
            <person name="Xu J."/>
            <person name="Bruns T."/>
            <person name="Baldrian P."/>
            <person name="Vilgalys R."/>
            <person name="Dunand C."/>
            <person name="Henrissat B."/>
            <person name="Grigoriev I.V."/>
            <person name="Hibbett D."/>
            <person name="Nagy L.G."/>
            <person name="Martin F.M."/>
        </authorList>
    </citation>
    <scope>NUCLEOTIDE SEQUENCE</scope>
    <source>
        <strain evidence="2">UH-Tt-Lm1</strain>
    </source>
</reference>
<evidence type="ECO:0000313" key="3">
    <source>
        <dbReference type="Proteomes" id="UP000736335"/>
    </source>
</evidence>
<evidence type="ECO:0000256" key="1">
    <source>
        <dbReference type="SAM" id="MobiDB-lite"/>
    </source>
</evidence>
<feature type="compositionally biased region" description="Polar residues" evidence="1">
    <location>
        <begin position="75"/>
        <end position="87"/>
    </location>
</feature>
<keyword evidence="3" id="KW-1185">Reference proteome</keyword>
<feature type="compositionally biased region" description="Polar residues" evidence="1">
    <location>
        <begin position="301"/>
        <end position="320"/>
    </location>
</feature>
<organism evidence="2 3">
    <name type="scientific">Thelephora terrestris</name>
    <dbReference type="NCBI Taxonomy" id="56493"/>
    <lineage>
        <taxon>Eukaryota</taxon>
        <taxon>Fungi</taxon>
        <taxon>Dikarya</taxon>
        <taxon>Basidiomycota</taxon>
        <taxon>Agaricomycotina</taxon>
        <taxon>Agaricomycetes</taxon>
        <taxon>Thelephorales</taxon>
        <taxon>Thelephoraceae</taxon>
        <taxon>Thelephora</taxon>
    </lineage>
</organism>
<gene>
    <name evidence="2" type="ORF">BJ322DRAFT_1104398</name>
</gene>
<dbReference type="Proteomes" id="UP000736335">
    <property type="component" value="Unassembled WGS sequence"/>
</dbReference>
<evidence type="ECO:0000313" key="2">
    <source>
        <dbReference type="EMBL" id="KAF9790749.1"/>
    </source>
</evidence>
<comment type="caution">
    <text evidence="2">The sequence shown here is derived from an EMBL/GenBank/DDBJ whole genome shotgun (WGS) entry which is preliminary data.</text>
</comment>
<feature type="region of interest" description="Disordered" evidence="1">
    <location>
        <begin position="1"/>
        <end position="62"/>
    </location>
</feature>
<protein>
    <submittedName>
        <fullName evidence="2">Uncharacterized protein</fullName>
    </submittedName>
</protein>
<dbReference type="EMBL" id="WIUZ02000002">
    <property type="protein sequence ID" value="KAF9790749.1"/>
    <property type="molecule type" value="Genomic_DNA"/>
</dbReference>
<accession>A0A9P6HN20</accession>
<proteinExistence type="predicted"/>
<feature type="region of interest" description="Disordered" evidence="1">
    <location>
        <begin position="218"/>
        <end position="336"/>
    </location>
</feature>